<proteinExistence type="predicted"/>
<dbReference type="PROSITE" id="PS51375">
    <property type="entry name" value="PPR"/>
    <property type="match status" value="1"/>
</dbReference>
<evidence type="ECO:0000313" key="5">
    <source>
        <dbReference type="Proteomes" id="UP000288805"/>
    </source>
</evidence>
<protein>
    <submittedName>
        <fullName evidence="4">Proteinaceous RNase P 1, chloroplastic/mitochondrial</fullName>
    </submittedName>
</protein>
<evidence type="ECO:0000256" key="1">
    <source>
        <dbReference type="ARBA" id="ARBA00022737"/>
    </source>
</evidence>
<name>A0A438H654_VITVI</name>
<dbReference type="InterPro" id="IPR011990">
    <property type="entry name" value="TPR-like_helical_dom_sf"/>
</dbReference>
<reference evidence="4 5" key="1">
    <citation type="journal article" date="2018" name="PLoS Genet.">
        <title>Population sequencing reveals clonal diversity and ancestral inbreeding in the grapevine cultivar Chardonnay.</title>
        <authorList>
            <person name="Roach M.J."/>
            <person name="Johnson D.L."/>
            <person name="Bohlmann J."/>
            <person name="van Vuuren H.J."/>
            <person name="Jones S.J."/>
            <person name="Pretorius I.S."/>
            <person name="Schmidt S.A."/>
            <person name="Borneman A.R."/>
        </authorList>
    </citation>
    <scope>NUCLEOTIDE SEQUENCE [LARGE SCALE GENOMIC DNA]</scope>
    <source>
        <strain evidence="5">cv. Chardonnay</strain>
        <tissue evidence="4">Leaf</tissue>
    </source>
</reference>
<evidence type="ECO:0000256" key="2">
    <source>
        <dbReference type="PROSITE-ProRule" id="PRU00708"/>
    </source>
</evidence>
<dbReference type="Proteomes" id="UP000288805">
    <property type="component" value="Unassembled WGS sequence"/>
</dbReference>
<accession>A0A438H654</accession>
<dbReference type="InterPro" id="IPR033443">
    <property type="entry name" value="PROP1-like_PPR_dom"/>
</dbReference>
<comment type="caution">
    <text evidence="4">The sequence shown here is derived from an EMBL/GenBank/DDBJ whole genome shotgun (WGS) entry which is preliminary data.</text>
</comment>
<dbReference type="Gene3D" id="1.25.40.10">
    <property type="entry name" value="Tetratricopeptide repeat domain"/>
    <property type="match status" value="2"/>
</dbReference>
<evidence type="ECO:0000259" key="3">
    <source>
        <dbReference type="Pfam" id="PF17177"/>
    </source>
</evidence>
<feature type="repeat" description="PPR" evidence="2">
    <location>
        <begin position="37"/>
        <end position="71"/>
    </location>
</feature>
<gene>
    <name evidence="4" type="primary">PRORP1_1</name>
    <name evidence="4" type="ORF">CK203_047673</name>
</gene>
<keyword evidence="1" id="KW-0677">Repeat</keyword>
<dbReference type="AlphaFoldDB" id="A0A438H654"/>
<dbReference type="Pfam" id="PF17177">
    <property type="entry name" value="PPR_long"/>
    <property type="match status" value="1"/>
</dbReference>
<dbReference type="PANTHER" id="PTHR13547">
    <property type="match status" value="1"/>
</dbReference>
<dbReference type="PANTHER" id="PTHR13547:SF7">
    <property type="entry name" value="RIBONUCLEASE P"/>
    <property type="match status" value="1"/>
</dbReference>
<dbReference type="EMBL" id="QGNW01000274">
    <property type="protein sequence ID" value="RVW79781.1"/>
    <property type="molecule type" value="Genomic_DNA"/>
</dbReference>
<dbReference type="Gene3D" id="3.40.50.11980">
    <property type="match status" value="1"/>
</dbReference>
<evidence type="ECO:0000313" key="4">
    <source>
        <dbReference type="EMBL" id="RVW79781.1"/>
    </source>
</evidence>
<dbReference type="InterPro" id="IPR002885">
    <property type="entry name" value="PPR_rpt"/>
</dbReference>
<sequence>MNEETLTSVVRMAISMGNGDMAFDMVKQMKPLGINPRLQPYGPALSAFCNNGDIEKAFGVEENMFEHGVYPKEPELEALTSVRQVSHSTANVIEKWFKSNVATATGKGNWDKRLISEAIVNGGGRWHGQVASIAIKKEKNSSFHKFQKWLAYYGPYEAMVNAIVNGIRQMLPSKKWPLIILHNKQITGKKMDEPSTTLFCEVSFKIRTKNRYYILLQIRLKMLLPLQHHIEEHPTAGLHFWLPKNKKLNPLYRNNTITSIRYRQVAIFNIYFQLS</sequence>
<organism evidence="4 5">
    <name type="scientific">Vitis vinifera</name>
    <name type="common">Grape</name>
    <dbReference type="NCBI Taxonomy" id="29760"/>
    <lineage>
        <taxon>Eukaryota</taxon>
        <taxon>Viridiplantae</taxon>
        <taxon>Streptophyta</taxon>
        <taxon>Embryophyta</taxon>
        <taxon>Tracheophyta</taxon>
        <taxon>Spermatophyta</taxon>
        <taxon>Magnoliopsida</taxon>
        <taxon>eudicotyledons</taxon>
        <taxon>Gunneridae</taxon>
        <taxon>Pentapetalae</taxon>
        <taxon>rosids</taxon>
        <taxon>Vitales</taxon>
        <taxon>Vitaceae</taxon>
        <taxon>Viteae</taxon>
        <taxon>Vitis</taxon>
    </lineage>
</organism>
<feature type="domain" description="PROP1-like PPR" evidence="3">
    <location>
        <begin position="2"/>
        <end position="80"/>
    </location>
</feature>